<dbReference type="PANTHER" id="PTHR43798">
    <property type="entry name" value="MONOACYLGLYCEROL LIPASE"/>
    <property type="match status" value="1"/>
</dbReference>
<organism evidence="2 3">
    <name type="scientific">Melaminivora suipulveris</name>
    <dbReference type="NCBI Taxonomy" id="2109913"/>
    <lineage>
        <taxon>Bacteria</taxon>
        <taxon>Pseudomonadati</taxon>
        <taxon>Pseudomonadota</taxon>
        <taxon>Betaproteobacteria</taxon>
        <taxon>Burkholderiales</taxon>
        <taxon>Comamonadaceae</taxon>
        <taxon>Melaminivora</taxon>
    </lineage>
</organism>
<dbReference type="RefSeq" id="WP_106683110.1">
    <property type="nucleotide sequence ID" value="NZ_CP027667.1"/>
</dbReference>
<proteinExistence type="predicted"/>
<dbReference type="AlphaFoldDB" id="A0A2R3QA30"/>
<dbReference type="Pfam" id="PF00561">
    <property type="entry name" value="Abhydrolase_1"/>
    <property type="match status" value="1"/>
</dbReference>
<dbReference type="OrthoDB" id="8543939at2"/>
<feature type="domain" description="AB hydrolase-1" evidence="1">
    <location>
        <begin position="27"/>
        <end position="269"/>
    </location>
</feature>
<evidence type="ECO:0000313" key="2">
    <source>
        <dbReference type="EMBL" id="AVO48630.1"/>
    </source>
</evidence>
<dbReference type="SUPFAM" id="SSF53474">
    <property type="entry name" value="alpha/beta-Hydrolases"/>
    <property type="match status" value="1"/>
</dbReference>
<evidence type="ECO:0000259" key="1">
    <source>
        <dbReference type="Pfam" id="PF00561"/>
    </source>
</evidence>
<evidence type="ECO:0000313" key="3">
    <source>
        <dbReference type="Proteomes" id="UP000237925"/>
    </source>
</evidence>
<dbReference type="KEGG" id="mela:C6568_04605"/>
<dbReference type="InterPro" id="IPR050266">
    <property type="entry name" value="AB_hydrolase_sf"/>
</dbReference>
<protein>
    <submittedName>
        <fullName evidence="2">Alpha/beta hydrolase</fullName>
    </submittedName>
</protein>
<keyword evidence="2" id="KW-0378">Hydrolase</keyword>
<dbReference type="GO" id="GO:0016787">
    <property type="term" value="F:hydrolase activity"/>
    <property type="evidence" value="ECO:0007669"/>
    <property type="project" value="UniProtKB-KW"/>
</dbReference>
<sequence>MTAPRSHYATCAGYEIHYMEWGEPQAPVVIAWHGLARTGRDMDELARHLAPRYRVICPDTLGRGLSQWSARPDHEYCLAFYARIAAELFDRLGIEQAHWIGTSMGGAIGMVCAAGLAQPRLAPRIRSLLLNDNAPELAEAALSRIRDYAGQPPAFATMAELEAFFRQIYAPYGWLSDAQWRQLTETSARRLHNGRLTPHYDPAMVRQFTAHENDYLIWQHYDALQLPVLLLRGAQSDLVLPETVAEMRTRGPGARGLLEVVEVLGCGHAPALNVPQHYALVDQFLARCS</sequence>
<dbReference type="EMBL" id="CP027667">
    <property type="protein sequence ID" value="AVO48630.1"/>
    <property type="molecule type" value="Genomic_DNA"/>
</dbReference>
<dbReference type="Proteomes" id="UP000237925">
    <property type="component" value="Chromosome"/>
</dbReference>
<keyword evidence="3" id="KW-1185">Reference proteome</keyword>
<name>A0A2R3QA30_9BURK</name>
<dbReference type="PANTHER" id="PTHR43798:SF33">
    <property type="entry name" value="HYDROLASE, PUTATIVE (AFU_ORTHOLOGUE AFUA_2G14860)-RELATED"/>
    <property type="match status" value="1"/>
</dbReference>
<dbReference type="Gene3D" id="3.40.50.1820">
    <property type="entry name" value="alpha/beta hydrolase"/>
    <property type="match status" value="1"/>
</dbReference>
<accession>A0A2R3QA30</accession>
<dbReference type="InterPro" id="IPR000073">
    <property type="entry name" value="AB_hydrolase_1"/>
</dbReference>
<reference evidence="2 3" key="1">
    <citation type="submission" date="2018-03" db="EMBL/GenBank/DDBJ databases">
        <title>Genome sequencing of Melaminivora sp.</title>
        <authorList>
            <person name="Kim S.-J."/>
            <person name="Heo J."/>
            <person name="Ahn J.-H."/>
            <person name="Kwon S.-W."/>
        </authorList>
    </citation>
    <scope>NUCLEOTIDE SEQUENCE [LARGE SCALE GENOMIC DNA]</scope>
    <source>
        <strain evidence="2 3">SC2-9</strain>
    </source>
</reference>
<dbReference type="InterPro" id="IPR029058">
    <property type="entry name" value="AB_hydrolase_fold"/>
</dbReference>
<dbReference type="GO" id="GO:0016020">
    <property type="term" value="C:membrane"/>
    <property type="evidence" value="ECO:0007669"/>
    <property type="project" value="TreeGrafter"/>
</dbReference>
<gene>
    <name evidence="2" type="ORF">C6568_04605</name>
</gene>